<keyword evidence="2" id="KW-0229">DNA integration</keyword>
<dbReference type="PROSITE" id="PS00397">
    <property type="entry name" value="RECOMBINASES_1"/>
    <property type="match status" value="1"/>
</dbReference>
<evidence type="ECO:0000313" key="9">
    <source>
        <dbReference type="Proteomes" id="UP000194999"/>
    </source>
</evidence>
<keyword evidence="4" id="KW-0233">DNA recombination</keyword>
<dbReference type="PROSITE" id="PS51736">
    <property type="entry name" value="RECOMBINASES_3"/>
    <property type="match status" value="1"/>
</dbReference>
<dbReference type="PROSITE" id="PS00398">
    <property type="entry name" value="RECOMBINASES_2"/>
    <property type="match status" value="1"/>
</dbReference>
<evidence type="ECO:0000313" key="8">
    <source>
        <dbReference type="EMBL" id="OUJ00944.1"/>
    </source>
</evidence>
<comment type="caution">
    <text evidence="8">The sequence shown here is derived from an EMBL/GenBank/DDBJ whole genome shotgun (WGS) entry which is preliminary data.</text>
</comment>
<sequence length="199" mass="21659">MRRYGYVRVSTEHQTNDPQILVLRQEGLSDEQITQDVISGGVPALHRPGLSCLLKTLQSGDCLVAAKLDRLGRDTVDVIGLIRILNERGIKLRIINIGVETHTPNGRLFLTILAGFSEFEREIIRERTIAGLAAAREAGVRLGRKPKLTAAQKSHVRMLATTGQTNGQIAQVMGVSVSTIQRLTAAIDSSKSRILGISS</sequence>
<dbReference type="Gene3D" id="3.40.50.1390">
    <property type="entry name" value="Resolvase, N-terminal catalytic domain"/>
    <property type="match status" value="1"/>
</dbReference>
<evidence type="ECO:0000259" key="7">
    <source>
        <dbReference type="PROSITE" id="PS51736"/>
    </source>
</evidence>
<organism evidence="8 9">
    <name type="scientific">Acetobacter orientalis</name>
    <dbReference type="NCBI Taxonomy" id="146474"/>
    <lineage>
        <taxon>Bacteria</taxon>
        <taxon>Pseudomonadati</taxon>
        <taxon>Pseudomonadota</taxon>
        <taxon>Alphaproteobacteria</taxon>
        <taxon>Acetobacterales</taxon>
        <taxon>Acetobacteraceae</taxon>
        <taxon>Acetobacter</taxon>
    </lineage>
</organism>
<dbReference type="GO" id="GO:0015074">
    <property type="term" value="P:DNA integration"/>
    <property type="evidence" value="ECO:0007669"/>
    <property type="project" value="UniProtKB-KW"/>
</dbReference>
<dbReference type="InterPro" id="IPR009057">
    <property type="entry name" value="Homeodomain-like_sf"/>
</dbReference>
<evidence type="ECO:0000256" key="1">
    <source>
        <dbReference type="ARBA" id="ARBA00009913"/>
    </source>
</evidence>
<evidence type="ECO:0000256" key="5">
    <source>
        <dbReference type="PIRSR" id="PIRSR606118-50"/>
    </source>
</evidence>
<dbReference type="Pfam" id="PF00239">
    <property type="entry name" value="Resolvase"/>
    <property type="match status" value="1"/>
</dbReference>
<dbReference type="AlphaFoldDB" id="A0A252B9A2"/>
<dbReference type="InterPro" id="IPR050639">
    <property type="entry name" value="SSR_resolvase"/>
</dbReference>
<dbReference type="GO" id="GO:0000150">
    <property type="term" value="F:DNA strand exchange activity"/>
    <property type="evidence" value="ECO:0007669"/>
    <property type="project" value="InterPro"/>
</dbReference>
<dbReference type="InterPro" id="IPR036162">
    <property type="entry name" value="Resolvase-like_N_sf"/>
</dbReference>
<evidence type="ECO:0000256" key="4">
    <source>
        <dbReference type="ARBA" id="ARBA00023172"/>
    </source>
</evidence>
<dbReference type="CDD" id="cd03768">
    <property type="entry name" value="SR_ResInv"/>
    <property type="match status" value="1"/>
</dbReference>
<dbReference type="RefSeq" id="WP_094755500.1">
    <property type="nucleotide sequence ID" value="NZ_JOOY01000055.1"/>
</dbReference>
<evidence type="ECO:0000256" key="3">
    <source>
        <dbReference type="ARBA" id="ARBA00023125"/>
    </source>
</evidence>
<evidence type="ECO:0000256" key="6">
    <source>
        <dbReference type="PROSITE-ProRule" id="PRU10137"/>
    </source>
</evidence>
<dbReference type="SMART" id="SM00857">
    <property type="entry name" value="Resolvase"/>
    <property type="match status" value="1"/>
</dbReference>
<dbReference type="InterPro" id="IPR006118">
    <property type="entry name" value="Recombinase_CS"/>
</dbReference>
<protein>
    <submittedName>
        <fullName evidence="8">DNA resolvase</fullName>
    </submittedName>
</protein>
<dbReference type="PANTHER" id="PTHR30461:SF2">
    <property type="entry name" value="SERINE RECOMBINASE PINE-RELATED"/>
    <property type="match status" value="1"/>
</dbReference>
<dbReference type="SUPFAM" id="SSF46689">
    <property type="entry name" value="Homeodomain-like"/>
    <property type="match status" value="1"/>
</dbReference>
<feature type="active site" description="O-(5'-phospho-DNA)-serine intermediate" evidence="5 6">
    <location>
        <position position="10"/>
    </location>
</feature>
<dbReference type="PANTHER" id="PTHR30461">
    <property type="entry name" value="DNA-INVERTASE FROM LAMBDOID PROPHAGE"/>
    <property type="match status" value="1"/>
</dbReference>
<dbReference type="Gene3D" id="1.10.10.60">
    <property type="entry name" value="Homeodomain-like"/>
    <property type="match status" value="1"/>
</dbReference>
<dbReference type="GO" id="GO:0003677">
    <property type="term" value="F:DNA binding"/>
    <property type="evidence" value="ECO:0007669"/>
    <property type="project" value="UniProtKB-KW"/>
</dbReference>
<gene>
    <name evidence="8" type="ORF">HK15_09635</name>
</gene>
<dbReference type="Proteomes" id="UP000194999">
    <property type="component" value="Unassembled WGS sequence"/>
</dbReference>
<proteinExistence type="inferred from homology"/>
<reference evidence="8 9" key="1">
    <citation type="submission" date="2014-06" db="EMBL/GenBank/DDBJ databases">
        <authorList>
            <person name="Ju J."/>
            <person name="Zhang J."/>
        </authorList>
    </citation>
    <scope>NUCLEOTIDE SEQUENCE [LARGE SCALE GENOMIC DNA]</scope>
    <source>
        <strain evidence="8">DmW_048</strain>
    </source>
</reference>
<dbReference type="SUPFAM" id="SSF53041">
    <property type="entry name" value="Resolvase-like"/>
    <property type="match status" value="1"/>
</dbReference>
<keyword evidence="3" id="KW-0238">DNA-binding</keyword>
<dbReference type="InterPro" id="IPR006119">
    <property type="entry name" value="Resolv_N"/>
</dbReference>
<evidence type="ECO:0000256" key="2">
    <source>
        <dbReference type="ARBA" id="ARBA00022908"/>
    </source>
</evidence>
<dbReference type="EMBL" id="JOOY01000055">
    <property type="protein sequence ID" value="OUJ00944.1"/>
    <property type="molecule type" value="Genomic_DNA"/>
</dbReference>
<name>A0A252B9A2_9PROT</name>
<feature type="domain" description="Resolvase/invertase-type recombinase catalytic" evidence="7">
    <location>
        <begin position="2"/>
        <end position="139"/>
    </location>
</feature>
<comment type="similarity">
    <text evidence="1">Belongs to the site-specific recombinase resolvase family.</text>
</comment>
<accession>A0A252B9A2</accession>